<sequence length="675" mass="77805">YLVTEKKQKIRSSPTLININLEITMVMEEQQSDMELDSERVPVPQVQKVEDSHMETVNKTSISRGKPRLRKKALHATILKQMEFYFGDANLNVDLNVFLRFNKIKELTTDINRIAKAVQVSTMLSLSEDGMKIRRVTPIMIKENTDECTVYVQNLPPDADHETLRSVFSQYGQVVYVSIPRFKINRKIKGFAFVEFDTVESAKKCLKAFEKKGCVLPSYTAPNKLLSITTFDDTEKIMLSENETNEIIVCTENTVDNEKLGDTEMNTSNEEQVHTNISTTSENHENNNKKKAKKRKHLDTETTELTETKEKSINELIKSKKKKAKSSNDVHSEAVESSNEKQSDASFEGTSKKLKYEKNVSMKNEQVSDNYDKNEQMKTDDITLTNEEQENTSEKKKKRKKRKKRSKLEDFSYSVGLQVMAKKDWKHLRNKYLELQRSKMKQLKQHLRKTRWNQWSNYEKNKSEREENDEKDKMSAMTGCRFSFTPGVIVKIEMNKPCTDSKALKMELKNNNSIKYTDVEDGSCVAYVRCDTAEAAQIFVQKSDEERHMRLLEGEEEKMYWDKILHDREQKLSKKVKTKQRGRNKLLKKAEKELGKHIKFDECCPLKPPPPFPKPPLRPNDGLPPPRPPGLFIPLPPLPPLPPPRPSGLFIPLPPLPLPPFLCTDPGGLGKNLCK</sequence>
<dbReference type="InterPro" id="IPR035979">
    <property type="entry name" value="RBD_domain_sf"/>
</dbReference>
<dbReference type="PROSITE" id="PS50102">
    <property type="entry name" value="RRM"/>
    <property type="match status" value="1"/>
</dbReference>
<keyword evidence="2 3" id="KW-0694">RNA-binding</keyword>
<dbReference type="PANTHER" id="PTHR22792:SF62">
    <property type="entry name" value="LA-RELATED PROTEIN 7"/>
    <property type="match status" value="1"/>
</dbReference>
<evidence type="ECO:0000256" key="2">
    <source>
        <dbReference type="ARBA" id="ARBA00022884"/>
    </source>
</evidence>
<feature type="compositionally biased region" description="Polar residues" evidence="4">
    <location>
        <begin position="264"/>
        <end position="281"/>
    </location>
</feature>
<dbReference type="OrthoDB" id="439993at2759"/>
<feature type="compositionally biased region" description="Basic and acidic residues" evidence="4">
    <location>
        <begin position="370"/>
        <end position="381"/>
    </location>
</feature>
<dbReference type="InterPro" id="IPR000504">
    <property type="entry name" value="RRM_dom"/>
</dbReference>
<dbReference type="InterPro" id="IPR036388">
    <property type="entry name" value="WH-like_DNA-bd_sf"/>
</dbReference>
<dbReference type="InterPro" id="IPR006630">
    <property type="entry name" value="La_HTH"/>
</dbReference>
<dbReference type="SMART" id="SM00360">
    <property type="entry name" value="RRM"/>
    <property type="match status" value="1"/>
</dbReference>
<name>A0A6V7HHM3_9HYME</name>
<dbReference type="Pfam" id="PF00076">
    <property type="entry name" value="RRM_1"/>
    <property type="match status" value="1"/>
</dbReference>
<feature type="region of interest" description="Disordered" evidence="4">
    <location>
        <begin position="605"/>
        <end position="639"/>
    </location>
</feature>
<dbReference type="CDD" id="cd12290">
    <property type="entry name" value="RRM1_LARP7"/>
    <property type="match status" value="1"/>
</dbReference>
<dbReference type="PANTHER" id="PTHR22792">
    <property type="entry name" value="LUPUS LA PROTEIN-RELATED"/>
    <property type="match status" value="1"/>
</dbReference>
<organism evidence="8 9">
    <name type="scientific">Heterotrigona itama</name>
    <dbReference type="NCBI Taxonomy" id="395501"/>
    <lineage>
        <taxon>Eukaryota</taxon>
        <taxon>Metazoa</taxon>
        <taxon>Ecdysozoa</taxon>
        <taxon>Arthropoda</taxon>
        <taxon>Hexapoda</taxon>
        <taxon>Insecta</taxon>
        <taxon>Pterygota</taxon>
        <taxon>Neoptera</taxon>
        <taxon>Endopterygota</taxon>
        <taxon>Hymenoptera</taxon>
        <taxon>Apocrita</taxon>
        <taxon>Aculeata</taxon>
        <taxon>Apoidea</taxon>
        <taxon>Anthophila</taxon>
        <taxon>Apidae</taxon>
        <taxon>Heterotrigona</taxon>
    </lineage>
</organism>
<dbReference type="SUPFAM" id="SSF54928">
    <property type="entry name" value="RNA-binding domain, RBD"/>
    <property type="match status" value="1"/>
</dbReference>
<dbReference type="InterPro" id="IPR036390">
    <property type="entry name" value="WH_DNA-bd_sf"/>
</dbReference>
<dbReference type="Gene3D" id="1.10.10.10">
    <property type="entry name" value="Winged helix-like DNA-binding domain superfamily/Winged helix DNA-binding domain"/>
    <property type="match status" value="1"/>
</dbReference>
<dbReference type="GO" id="GO:0003723">
    <property type="term" value="F:RNA binding"/>
    <property type="evidence" value="ECO:0007669"/>
    <property type="project" value="UniProtKB-UniRule"/>
</dbReference>
<feature type="non-terminal residue" evidence="8">
    <location>
        <position position="1"/>
    </location>
</feature>
<dbReference type="PROSITE" id="PS51939">
    <property type="entry name" value="XRRM"/>
    <property type="match status" value="1"/>
</dbReference>
<feature type="compositionally biased region" description="Basic and acidic residues" evidence="4">
    <location>
        <begin position="350"/>
        <end position="360"/>
    </location>
</feature>
<dbReference type="SMART" id="SM00715">
    <property type="entry name" value="LA"/>
    <property type="match status" value="1"/>
</dbReference>
<reference evidence="8" key="1">
    <citation type="submission" date="2020-07" db="EMBL/GenBank/DDBJ databases">
        <authorList>
            <person name="Nazaruddin N."/>
        </authorList>
    </citation>
    <scope>NUCLEOTIDE SEQUENCE</scope>
</reference>
<feature type="compositionally biased region" description="Basic and acidic residues" evidence="4">
    <location>
        <begin position="326"/>
        <end position="343"/>
    </location>
</feature>
<dbReference type="CDD" id="cd12542">
    <property type="entry name" value="RRM2_LARP7"/>
    <property type="match status" value="1"/>
</dbReference>
<feature type="compositionally biased region" description="Basic residues" evidence="4">
    <location>
        <begin position="395"/>
        <end position="406"/>
    </location>
</feature>
<accession>A0A6V7HHM3</accession>
<feature type="domain" description="XRRM" evidence="7">
    <location>
        <begin position="483"/>
        <end position="592"/>
    </location>
</feature>
<dbReference type="GO" id="GO:1990904">
    <property type="term" value="C:ribonucleoprotein complex"/>
    <property type="evidence" value="ECO:0007669"/>
    <property type="project" value="UniProtKB-UniRule"/>
</dbReference>
<feature type="region of interest" description="Disordered" evidence="4">
    <location>
        <begin position="259"/>
        <end position="306"/>
    </location>
</feature>
<dbReference type="Proteomes" id="UP000752696">
    <property type="component" value="Unassembled WGS sequence"/>
</dbReference>
<dbReference type="Gene3D" id="3.30.70.330">
    <property type="match status" value="2"/>
</dbReference>
<proteinExistence type="inferred from homology"/>
<dbReference type="PROSITE" id="PS50961">
    <property type="entry name" value="HTH_LA"/>
    <property type="match status" value="1"/>
</dbReference>
<feature type="compositionally biased region" description="Pro residues" evidence="4">
    <location>
        <begin position="606"/>
        <end position="639"/>
    </location>
</feature>
<dbReference type="EMBL" id="CAJDYZ010011778">
    <property type="protein sequence ID" value="CAD1480006.1"/>
    <property type="molecule type" value="Genomic_DNA"/>
</dbReference>
<dbReference type="InterPro" id="IPR034887">
    <property type="entry name" value="LARP7_RRM1"/>
</dbReference>
<dbReference type="SUPFAM" id="SSF46785">
    <property type="entry name" value="Winged helix' DNA-binding domain"/>
    <property type="match status" value="1"/>
</dbReference>
<dbReference type="InterPro" id="IPR045180">
    <property type="entry name" value="La_dom_prot"/>
</dbReference>
<feature type="domain" description="RRM" evidence="5">
    <location>
        <begin position="148"/>
        <end position="233"/>
    </location>
</feature>
<protein>
    <submittedName>
        <fullName evidence="8">Uncharacterized protein</fullName>
    </submittedName>
</protein>
<gene>
    <name evidence="8" type="ORF">MHI_LOCUS892701</name>
</gene>
<evidence type="ECO:0000259" key="7">
    <source>
        <dbReference type="PROSITE" id="PS51939"/>
    </source>
</evidence>
<feature type="non-terminal residue" evidence="8">
    <location>
        <position position="675"/>
    </location>
</feature>
<dbReference type="InterPro" id="IPR034910">
    <property type="entry name" value="LARP7_RRM2"/>
</dbReference>
<comment type="similarity">
    <text evidence="1">Belongs to the LARP7 family.</text>
</comment>
<evidence type="ECO:0000256" key="3">
    <source>
        <dbReference type="PROSITE-ProRule" id="PRU00332"/>
    </source>
</evidence>
<feature type="region of interest" description="Disordered" evidence="4">
    <location>
        <begin position="318"/>
        <end position="407"/>
    </location>
</feature>
<dbReference type="Pfam" id="PF08777">
    <property type="entry name" value="RRM_3"/>
    <property type="match status" value="1"/>
</dbReference>
<evidence type="ECO:0000256" key="4">
    <source>
        <dbReference type="SAM" id="MobiDB-lite"/>
    </source>
</evidence>
<evidence type="ECO:0000313" key="9">
    <source>
        <dbReference type="Proteomes" id="UP000752696"/>
    </source>
</evidence>
<dbReference type="AlphaFoldDB" id="A0A6V7HHM3"/>
<feature type="domain" description="HTH La-type RNA-binding" evidence="6">
    <location>
        <begin position="46"/>
        <end position="143"/>
    </location>
</feature>
<evidence type="ECO:0000256" key="1">
    <source>
        <dbReference type="ARBA" id="ARBA00008680"/>
    </source>
</evidence>
<evidence type="ECO:0000259" key="5">
    <source>
        <dbReference type="PROSITE" id="PS50102"/>
    </source>
</evidence>
<dbReference type="InterPro" id="IPR014886">
    <property type="entry name" value="La_xRRM"/>
</dbReference>
<dbReference type="InterPro" id="IPR012677">
    <property type="entry name" value="Nucleotide-bd_a/b_plait_sf"/>
</dbReference>
<evidence type="ECO:0000313" key="8">
    <source>
        <dbReference type="EMBL" id="CAD1480006.1"/>
    </source>
</evidence>
<comment type="caution">
    <text evidence="8">The sequence shown here is derived from an EMBL/GenBank/DDBJ whole genome shotgun (WGS) entry which is preliminary data.</text>
</comment>
<keyword evidence="9" id="KW-1185">Reference proteome</keyword>
<evidence type="ECO:0000259" key="6">
    <source>
        <dbReference type="PROSITE" id="PS50961"/>
    </source>
</evidence>